<dbReference type="AlphaFoldDB" id="A0A0E2E6W7"/>
<reference evidence="6" key="1">
    <citation type="submission" date="2012-01" db="EMBL/GenBank/DDBJ databases">
        <title>The Genome Sequence of Treponema denticola H-22.</title>
        <authorList>
            <consortium name="The Broad Institute Genome Sequencing Platform"/>
            <person name="Earl A."/>
            <person name="Ward D."/>
            <person name="Feldgarden M."/>
            <person name="Gevers D."/>
            <person name="Blanton J.M."/>
            <person name="Fenno C.J."/>
            <person name="Baranova O.V."/>
            <person name="Mathney J."/>
            <person name="Dewhirst F.E."/>
            <person name="Izard J."/>
            <person name="Young S.K."/>
            <person name="Zeng Q."/>
            <person name="Gargeya S."/>
            <person name="Fitzgerald M."/>
            <person name="Haas B."/>
            <person name="Abouelleil A."/>
            <person name="Alvarado L."/>
            <person name="Arachchi H.M."/>
            <person name="Berlin A."/>
            <person name="Chapman S.B."/>
            <person name="Gearin G."/>
            <person name="Goldberg J."/>
            <person name="Griggs A."/>
            <person name="Gujja S."/>
            <person name="Hansen M."/>
            <person name="Heiman D."/>
            <person name="Howarth C."/>
            <person name="Larimer J."/>
            <person name="Lui A."/>
            <person name="MacDonald P.J.P."/>
            <person name="McCowen C."/>
            <person name="Montmayeur A."/>
            <person name="Murphy C."/>
            <person name="Neiman D."/>
            <person name="Pearson M."/>
            <person name="Priest M."/>
            <person name="Roberts A."/>
            <person name="Saif S."/>
            <person name="Shea T."/>
            <person name="Sisk P."/>
            <person name="Stolte C."/>
            <person name="Sykes S."/>
            <person name="Wortman J."/>
            <person name="Nusbaum C."/>
            <person name="Birren B."/>
        </authorList>
    </citation>
    <scope>NUCLEOTIDE SEQUENCE [LARGE SCALE GENOMIC DNA]</scope>
    <source>
        <strain evidence="6">H-22</strain>
    </source>
</reference>
<dbReference type="PROSITE" id="PS01039">
    <property type="entry name" value="SBP_BACTERIAL_3"/>
    <property type="match status" value="1"/>
</dbReference>
<organism evidence="6">
    <name type="scientific">Treponema denticola H-22</name>
    <dbReference type="NCBI Taxonomy" id="999432"/>
    <lineage>
        <taxon>Bacteria</taxon>
        <taxon>Pseudomonadati</taxon>
        <taxon>Spirochaetota</taxon>
        <taxon>Spirochaetia</taxon>
        <taxon>Spirochaetales</taxon>
        <taxon>Treponemataceae</taxon>
        <taxon>Treponema</taxon>
    </lineage>
</organism>
<name>A0A0E2E6W7_TREDN</name>
<protein>
    <recommendedName>
        <fullName evidence="5">Solute-binding protein family 3/N-terminal domain-containing protein</fullName>
    </recommendedName>
</protein>
<comment type="similarity">
    <text evidence="2 4">Belongs to the bacterial solute-binding protein 3 family.</text>
</comment>
<dbReference type="GO" id="GO:0030313">
    <property type="term" value="C:cell envelope"/>
    <property type="evidence" value="ECO:0007669"/>
    <property type="project" value="UniProtKB-SubCell"/>
</dbReference>
<dbReference type="HOGENOM" id="CLU_019602_18_4_12"/>
<evidence type="ECO:0000259" key="5">
    <source>
        <dbReference type="SMART" id="SM00062"/>
    </source>
</evidence>
<sequence length="279" mass="32047">MKKNPNHIFKLSFLFLFTVLVMISCKPKAVRIQKKENDISLAKILVKKELIIGIRDDHPPFSVLNLFTTKMEGYDIEVAQELCNRMKIKPIFKVIKWDQRESLLKDGEIDCIWSAFVYSKESDEVYSLTSPYIKSAIILVVKDKSPYYSIQDIREKKIGITSSSFIQESLKKAESSLGVFTNKVVFQNAQEAINALEKDEVECVVYDLLSINNLIQTRKGSYRVLDEAIAYEEYVIAFRKEDIALKNAVESTLEEMAKTDFLEKTSKKWFGANISIIGR</sequence>
<dbReference type="InterPro" id="IPR018313">
    <property type="entry name" value="SBP_3_CS"/>
</dbReference>
<dbReference type="PATRIC" id="fig|999432.5.peg.830"/>
<dbReference type="PROSITE" id="PS51257">
    <property type="entry name" value="PROKAR_LIPOPROTEIN"/>
    <property type="match status" value="1"/>
</dbReference>
<dbReference type="PANTHER" id="PTHR35936:SF34">
    <property type="entry name" value="ABC TRANSPORTER EXTRACELLULAR-BINDING PROTEIN YCKB-RELATED"/>
    <property type="match status" value="1"/>
</dbReference>
<dbReference type="Pfam" id="PF00497">
    <property type="entry name" value="SBP_bac_3"/>
    <property type="match status" value="1"/>
</dbReference>
<dbReference type="Proteomes" id="UP000011705">
    <property type="component" value="Chromosome"/>
</dbReference>
<dbReference type="CDD" id="cd13530">
    <property type="entry name" value="PBP2_peptides_like"/>
    <property type="match status" value="1"/>
</dbReference>
<proteinExistence type="inferred from homology"/>
<dbReference type="RefSeq" id="WP_002683659.1">
    <property type="nucleotide sequence ID" value="NZ_CM001795.1"/>
</dbReference>
<comment type="caution">
    <text evidence="6">The sequence shown here is derived from an EMBL/GenBank/DDBJ whole genome shotgun (WGS) entry which is preliminary data.</text>
</comment>
<comment type="subcellular location">
    <subcellularLocation>
        <location evidence="1">Cell envelope</location>
    </subcellularLocation>
</comment>
<dbReference type="SUPFAM" id="SSF53850">
    <property type="entry name" value="Periplasmic binding protein-like II"/>
    <property type="match status" value="1"/>
</dbReference>
<dbReference type="Gene3D" id="3.40.190.10">
    <property type="entry name" value="Periplasmic binding protein-like II"/>
    <property type="match status" value="2"/>
</dbReference>
<dbReference type="PANTHER" id="PTHR35936">
    <property type="entry name" value="MEMBRANE-BOUND LYTIC MUREIN TRANSGLYCOSYLASE F"/>
    <property type="match status" value="1"/>
</dbReference>
<dbReference type="SMART" id="SM00062">
    <property type="entry name" value="PBPb"/>
    <property type="match status" value="1"/>
</dbReference>
<dbReference type="InterPro" id="IPR001638">
    <property type="entry name" value="Solute-binding_3/MltF_N"/>
</dbReference>
<evidence type="ECO:0000313" key="6">
    <source>
        <dbReference type="EMBL" id="EMB35035.1"/>
    </source>
</evidence>
<keyword evidence="3" id="KW-0732">Signal</keyword>
<feature type="domain" description="Solute-binding protein family 3/N-terminal" evidence="5">
    <location>
        <begin position="49"/>
        <end position="273"/>
    </location>
</feature>
<evidence type="ECO:0000256" key="4">
    <source>
        <dbReference type="RuleBase" id="RU003744"/>
    </source>
</evidence>
<gene>
    <name evidence="6" type="ORF">HMPREF9726_00801</name>
</gene>
<accession>A0A0E2E6W7</accession>
<evidence type="ECO:0000256" key="1">
    <source>
        <dbReference type="ARBA" id="ARBA00004196"/>
    </source>
</evidence>
<dbReference type="EMBL" id="AGDV01000006">
    <property type="protein sequence ID" value="EMB35035.1"/>
    <property type="molecule type" value="Genomic_DNA"/>
</dbReference>
<evidence type="ECO:0000256" key="2">
    <source>
        <dbReference type="ARBA" id="ARBA00010333"/>
    </source>
</evidence>
<evidence type="ECO:0000256" key="3">
    <source>
        <dbReference type="ARBA" id="ARBA00022729"/>
    </source>
</evidence>